<evidence type="ECO:0000313" key="3">
    <source>
        <dbReference type="Proteomes" id="UP000683360"/>
    </source>
</evidence>
<organism evidence="2 3">
    <name type="scientific">Mytilus edulis</name>
    <name type="common">Blue mussel</name>
    <dbReference type="NCBI Taxonomy" id="6550"/>
    <lineage>
        <taxon>Eukaryota</taxon>
        <taxon>Metazoa</taxon>
        <taxon>Spiralia</taxon>
        <taxon>Lophotrochozoa</taxon>
        <taxon>Mollusca</taxon>
        <taxon>Bivalvia</taxon>
        <taxon>Autobranchia</taxon>
        <taxon>Pteriomorphia</taxon>
        <taxon>Mytilida</taxon>
        <taxon>Mytiloidea</taxon>
        <taxon>Mytilidae</taxon>
        <taxon>Mytilinae</taxon>
        <taxon>Mytilus</taxon>
    </lineage>
</organism>
<gene>
    <name evidence="2" type="ORF">MEDL_54595</name>
</gene>
<feature type="compositionally biased region" description="Polar residues" evidence="1">
    <location>
        <begin position="241"/>
        <end position="260"/>
    </location>
</feature>
<dbReference type="EMBL" id="CAJPWZ010002665">
    <property type="protein sequence ID" value="CAG2242416.1"/>
    <property type="molecule type" value="Genomic_DNA"/>
</dbReference>
<dbReference type="Gene3D" id="2.130.10.10">
    <property type="entry name" value="YVTN repeat-like/Quinoprotein amine dehydrogenase"/>
    <property type="match status" value="1"/>
</dbReference>
<name>A0A8S3U7J9_MYTED</name>
<dbReference type="SUPFAM" id="SSF63825">
    <property type="entry name" value="YWTD domain"/>
    <property type="match status" value="1"/>
</dbReference>
<protein>
    <recommendedName>
        <fullName evidence="4">DZIP3-like HEPN domain-containing protein</fullName>
    </recommendedName>
</protein>
<feature type="region of interest" description="Disordered" evidence="1">
    <location>
        <begin position="241"/>
        <end position="269"/>
    </location>
</feature>
<dbReference type="InterPro" id="IPR015943">
    <property type="entry name" value="WD40/YVTN_repeat-like_dom_sf"/>
</dbReference>
<comment type="caution">
    <text evidence="2">The sequence shown here is derived from an EMBL/GenBank/DDBJ whole genome shotgun (WGS) entry which is preliminary data.</text>
</comment>
<dbReference type="Proteomes" id="UP000683360">
    <property type="component" value="Unassembled WGS sequence"/>
</dbReference>
<reference evidence="2" key="1">
    <citation type="submission" date="2021-03" db="EMBL/GenBank/DDBJ databases">
        <authorList>
            <person name="Bekaert M."/>
        </authorList>
    </citation>
    <scope>NUCLEOTIDE SEQUENCE</scope>
</reference>
<dbReference type="OrthoDB" id="6148630at2759"/>
<sequence length="526" mass="59628">MTDDKFHRNWQKLEGSIIGIANLVQNDLPKDIRGKIENVKQLVVFSDQELKNERLCRDYWMYKCSTFEREEMKAYSELCQSISGIWEEVVHEIETLSTTVDKIRINVFGSDDVNQICAQQDIQTTVEDQNTVPVLFQLEVPSSWNTTKIIKAVEKLRLSDNSGSDLKIKAFSRDDLNLHVDVLKEVLRESVKFFTGITQLMTDILTTAKVKTDEVADVKINLRLPKSKETLNTAGGQTLRNVSRSDNLTNTSESQDTPTAYTEEHVKENRNESVDKTLINEFGSDDATQLYELQDTPTTVEDVTVPTRLKIDTEMCISFIPEGGFKKCVIAGSKIIIAKDGIGFEIFKWMALLTELSTAKREVNHLTVIDGNTVVCSYEGRFLDVIDLQTGLVKNTIKVITKGIVVEIAYEDGLLYNAIFGERISQNSNDEEHLRIIVIDLSGKQIRNFFVSSNRHGKTSIATDSNSIFSISRHNVVFCYDLKGVLKWTFEDDKPCHLTAIATYEDGQLFVVIKTIFFIVSRWKIA</sequence>
<evidence type="ECO:0000313" key="2">
    <source>
        <dbReference type="EMBL" id="CAG2242416.1"/>
    </source>
</evidence>
<proteinExistence type="predicted"/>
<accession>A0A8S3U7J9</accession>
<evidence type="ECO:0008006" key="4">
    <source>
        <dbReference type="Google" id="ProtNLM"/>
    </source>
</evidence>
<keyword evidence="3" id="KW-1185">Reference proteome</keyword>
<dbReference type="AlphaFoldDB" id="A0A8S3U7J9"/>
<evidence type="ECO:0000256" key="1">
    <source>
        <dbReference type="SAM" id="MobiDB-lite"/>
    </source>
</evidence>